<gene>
    <name evidence="2" type="ORF">PATL70BA_2621</name>
</gene>
<protein>
    <recommendedName>
        <fullName evidence="1">Phosphodiester glycosidase domain-containing protein</fullName>
    </recommendedName>
</protein>
<sequence>MIKIMAVIMGILYYSTQLYSGIQYEVIQRLYPLKPEVIRVLDIDMNNQQIRVENGLSFGVLYGFETTSAMVEDNQATIGVNGMFYNDLGLPYGLMVHEGKPIRAQYIGTPTVLIDTNNQVSIADVRLKAFVTLHNQDIELYGFNGLVPDGKWVLFDEVYGKTTRVRRPSTNYMIRDNLVVDIIITDQPVALKGWDHVLTFVGENKTIKIGDTFKLELNYGLGDVNVKEAFGTGAWLVKNGENVAKEYEAFMGYTTAYQPRTLVGVTGDNHLVLAVVDGRLEGESLGMTGQESAKLMLELGCIQAAYLDGGSSSTLVINNKVINEPSGGEERAIAHSILIFHQKK</sequence>
<dbReference type="PANTHER" id="PTHR40446:SF2">
    <property type="entry name" value="N-ACETYLGLUCOSAMINE-1-PHOSPHODIESTER ALPHA-N-ACETYLGLUCOSAMINIDASE"/>
    <property type="match status" value="1"/>
</dbReference>
<dbReference type="EMBL" id="LR130778">
    <property type="protein sequence ID" value="VDN48523.1"/>
    <property type="molecule type" value="Genomic_DNA"/>
</dbReference>
<dbReference type="InterPro" id="IPR018711">
    <property type="entry name" value="NAGPA"/>
</dbReference>
<dbReference type="Pfam" id="PF09992">
    <property type="entry name" value="NAGPA"/>
    <property type="match status" value="1"/>
</dbReference>
<dbReference type="KEGG" id="cbar:PATL70BA_2621"/>
<evidence type="ECO:0000259" key="1">
    <source>
        <dbReference type="Pfam" id="PF09992"/>
    </source>
</evidence>
<feature type="domain" description="Phosphodiester glycosidase" evidence="1">
    <location>
        <begin position="219"/>
        <end position="340"/>
    </location>
</feature>
<proteinExistence type="predicted"/>
<dbReference type="OrthoDB" id="9809781at2"/>
<dbReference type="AlphaFoldDB" id="A0A3P7PEM0"/>
<evidence type="ECO:0000313" key="3">
    <source>
        <dbReference type="Proteomes" id="UP000279029"/>
    </source>
</evidence>
<name>A0A3P7PEM0_9FIRM</name>
<dbReference type="PANTHER" id="PTHR40446">
    <property type="entry name" value="N-ACETYLGLUCOSAMINE-1-PHOSPHODIESTER ALPHA-N-ACETYLGLUCOSAMINIDASE"/>
    <property type="match status" value="1"/>
</dbReference>
<accession>A0A3P7PEM0</accession>
<organism evidence="2 3">
    <name type="scientific">Petrocella atlantisensis</name>
    <dbReference type="NCBI Taxonomy" id="2173034"/>
    <lineage>
        <taxon>Bacteria</taxon>
        <taxon>Bacillati</taxon>
        <taxon>Bacillota</taxon>
        <taxon>Clostridia</taxon>
        <taxon>Lachnospirales</taxon>
        <taxon>Vallitaleaceae</taxon>
        <taxon>Petrocella</taxon>
    </lineage>
</organism>
<reference evidence="2 3" key="1">
    <citation type="submission" date="2018-09" db="EMBL/GenBank/DDBJ databases">
        <authorList>
            <person name="Postec A."/>
        </authorList>
    </citation>
    <scope>NUCLEOTIDE SEQUENCE [LARGE SCALE GENOMIC DNA]</scope>
    <source>
        <strain evidence="2">70B-A</strain>
    </source>
</reference>
<keyword evidence="3" id="KW-1185">Reference proteome</keyword>
<dbReference type="RefSeq" id="WP_125137643.1">
    <property type="nucleotide sequence ID" value="NZ_LR130778.1"/>
</dbReference>
<dbReference type="Proteomes" id="UP000279029">
    <property type="component" value="Chromosome"/>
</dbReference>
<evidence type="ECO:0000313" key="2">
    <source>
        <dbReference type="EMBL" id="VDN48523.1"/>
    </source>
</evidence>